<evidence type="ECO:0000313" key="2">
    <source>
        <dbReference type="Proteomes" id="UP000187001"/>
    </source>
</evidence>
<dbReference type="RefSeq" id="WP_076204992.1">
    <property type="nucleotide sequence ID" value="NZ_MBER01000058.1"/>
</dbReference>
<sequence>MTSVPTLADVVAEHRWYVPSRRDKPWITRCVGCNWKGDTRNTGKTCIDLHAAHVEQVWYQARTIHTLREIAELPVRSVVRFNGLTTSELTKLDDWGEEWITDGDECTPDANDLPALLIWHPDWDNPILEDLHGNRSAKPISQADRRS</sequence>
<protein>
    <submittedName>
        <fullName evidence="1">Uncharacterized protein</fullName>
    </submittedName>
</protein>
<comment type="caution">
    <text evidence="1">The sequence shown here is derived from an EMBL/GenBank/DDBJ whole genome shotgun (WGS) entry which is preliminary data.</text>
</comment>
<accession>A0ABD6QMS0</accession>
<organism evidence="1 2">
    <name type="scientific">Mycolicibacterium fortuitum</name>
    <name type="common">Mycobacterium fortuitum</name>
    <dbReference type="NCBI Taxonomy" id="1766"/>
    <lineage>
        <taxon>Bacteria</taxon>
        <taxon>Bacillati</taxon>
        <taxon>Actinomycetota</taxon>
        <taxon>Actinomycetes</taxon>
        <taxon>Mycobacteriales</taxon>
        <taxon>Mycobacteriaceae</taxon>
        <taxon>Mycolicibacterium</taxon>
    </lineage>
</organism>
<reference evidence="1 2" key="1">
    <citation type="submission" date="2016-07" db="EMBL/GenBank/DDBJ databases">
        <authorList>
            <person name="Sutton G."/>
            <person name="Brinkac L."/>
            <person name="Sanka R."/>
            <person name="Adams M."/>
            <person name="Lau E."/>
            <person name="Kumar A."/>
            <person name="Macaden R."/>
        </authorList>
    </citation>
    <scope>NUCLEOTIDE SEQUENCE [LARGE SCALE GENOMIC DNA]</scope>
    <source>
        <strain evidence="1 2">GA-0871</strain>
    </source>
</reference>
<gene>
    <name evidence="1" type="ORF">A5742_25655</name>
</gene>
<dbReference type="AlphaFoldDB" id="A0ABD6QMS0"/>
<evidence type="ECO:0000313" key="1">
    <source>
        <dbReference type="EMBL" id="OMC46165.1"/>
    </source>
</evidence>
<name>A0ABD6QMS0_MYCFO</name>
<proteinExistence type="predicted"/>
<dbReference type="Proteomes" id="UP000187001">
    <property type="component" value="Unassembled WGS sequence"/>
</dbReference>
<dbReference type="EMBL" id="MBER01000058">
    <property type="protein sequence ID" value="OMC46165.1"/>
    <property type="molecule type" value="Genomic_DNA"/>
</dbReference>